<dbReference type="Gene3D" id="3.90.550.10">
    <property type="entry name" value="Spore Coat Polysaccharide Biosynthesis Protein SpsA, Chain A"/>
    <property type="match status" value="1"/>
</dbReference>
<organism evidence="2 3">
    <name type="scientific">Clostridium beijerinckii</name>
    <name type="common">Clostridium MP</name>
    <dbReference type="NCBI Taxonomy" id="1520"/>
    <lineage>
        <taxon>Bacteria</taxon>
        <taxon>Bacillati</taxon>
        <taxon>Bacillota</taxon>
        <taxon>Clostridia</taxon>
        <taxon>Eubacteriales</taxon>
        <taxon>Clostridiaceae</taxon>
        <taxon>Clostridium</taxon>
    </lineage>
</organism>
<reference evidence="2" key="1">
    <citation type="submission" date="2020-05" db="EMBL/GenBank/DDBJ databases">
        <authorList>
            <person name="Brown S."/>
            <person name="Huntemann M."/>
            <person name="Clum A."/>
            <person name="Spunde A."/>
            <person name="Palaniappan K."/>
            <person name="Ritter S."/>
            <person name="Mikhailova N."/>
            <person name="Chen I.-M."/>
            <person name="Stamatis D."/>
            <person name="Reddy T."/>
            <person name="O'Malley R."/>
            <person name="Daum C."/>
            <person name="Shapiro N."/>
            <person name="Ivanova N."/>
            <person name="Kyrpides N."/>
            <person name="Woyke T."/>
        </authorList>
    </citation>
    <scope>NUCLEOTIDE SEQUENCE</scope>
    <source>
        <strain evidence="2">DJ080</strain>
    </source>
</reference>
<name>A0AAX0B2J8_CLOBE</name>
<comment type="caution">
    <text evidence="2">The sequence shown here is derived from an EMBL/GenBank/DDBJ whole genome shotgun (WGS) entry which is preliminary data.</text>
</comment>
<dbReference type="Pfam" id="PF00535">
    <property type="entry name" value="Glycos_transf_2"/>
    <property type="match status" value="1"/>
</dbReference>
<reference evidence="2" key="2">
    <citation type="journal article" date="2022" name="Nat. Biotechnol.">
        <title>Carbon-negative production of acetone and isopropanol by gas fermentation at industrial pilot scale.</title>
        <authorList>
            <person name="Liew F.E."/>
            <person name="Nogle R."/>
            <person name="Abdalla T."/>
            <person name="Rasor B.J."/>
            <person name="Canter C."/>
            <person name="Jensen R.O."/>
            <person name="Wang L."/>
            <person name="Strutz J."/>
            <person name="Chirania P."/>
            <person name="De Tissera S."/>
            <person name="Mueller A.P."/>
            <person name="Ruan Z."/>
            <person name="Gao A."/>
            <person name="Tran L."/>
            <person name="Engle N.L."/>
            <person name="Bromley J.C."/>
            <person name="Daniell J."/>
            <person name="Conrado R."/>
            <person name="Tschaplinski T.J."/>
            <person name="Giannone R.J."/>
            <person name="Hettich R.L."/>
            <person name="Karim A.S."/>
            <person name="Simpson S.D."/>
            <person name="Brown S.D."/>
            <person name="Leang C."/>
            <person name="Jewett M.C."/>
            <person name="Kopke M."/>
        </authorList>
    </citation>
    <scope>NUCLEOTIDE SEQUENCE</scope>
    <source>
        <strain evidence="2">DJ080</strain>
    </source>
</reference>
<dbReference type="SUPFAM" id="SSF53448">
    <property type="entry name" value="Nucleotide-diphospho-sugar transferases"/>
    <property type="match status" value="1"/>
</dbReference>
<dbReference type="PANTHER" id="PTHR22916">
    <property type="entry name" value="GLYCOSYLTRANSFERASE"/>
    <property type="match status" value="1"/>
</dbReference>
<dbReference type="CDD" id="cd04196">
    <property type="entry name" value="GT_2_like_d"/>
    <property type="match status" value="1"/>
</dbReference>
<protein>
    <submittedName>
        <fullName evidence="2">Glycosyltransferase involved in cell wall biosynthesis</fullName>
    </submittedName>
</protein>
<dbReference type="GO" id="GO:0016758">
    <property type="term" value="F:hexosyltransferase activity"/>
    <property type="evidence" value="ECO:0007669"/>
    <property type="project" value="UniProtKB-ARBA"/>
</dbReference>
<dbReference type="RefSeq" id="WP_077842855.1">
    <property type="nucleotide sequence ID" value="NZ_CP107022.1"/>
</dbReference>
<evidence type="ECO:0000259" key="1">
    <source>
        <dbReference type="Pfam" id="PF00535"/>
    </source>
</evidence>
<dbReference type="AlphaFoldDB" id="A0AAX0B2J8"/>
<dbReference type="Proteomes" id="UP001193748">
    <property type="component" value="Unassembled WGS sequence"/>
</dbReference>
<evidence type="ECO:0000313" key="2">
    <source>
        <dbReference type="EMBL" id="NRT89271.1"/>
    </source>
</evidence>
<dbReference type="PANTHER" id="PTHR22916:SF3">
    <property type="entry name" value="UDP-GLCNAC:BETAGAL BETA-1,3-N-ACETYLGLUCOSAMINYLTRANSFERASE-LIKE PROTEIN 1"/>
    <property type="match status" value="1"/>
</dbReference>
<dbReference type="InterPro" id="IPR029044">
    <property type="entry name" value="Nucleotide-diphossugar_trans"/>
</dbReference>
<dbReference type="EMBL" id="JABSWW010000001">
    <property type="protein sequence ID" value="NRT89271.1"/>
    <property type="molecule type" value="Genomic_DNA"/>
</dbReference>
<dbReference type="InterPro" id="IPR001173">
    <property type="entry name" value="Glyco_trans_2-like"/>
</dbReference>
<accession>A0AAX0B2J8</accession>
<gene>
    <name evidence="2" type="ORF">B0H41_002950</name>
</gene>
<proteinExistence type="predicted"/>
<evidence type="ECO:0000313" key="3">
    <source>
        <dbReference type="Proteomes" id="UP001193748"/>
    </source>
</evidence>
<feature type="domain" description="Glycosyltransferase 2-like" evidence="1">
    <location>
        <begin position="4"/>
        <end position="141"/>
    </location>
</feature>
<sequence length="303" mass="35812">MVDILMATYNGEKYISEQLESIIGQDFKDWKLFIRDDGSKDNTIHIIDNYMKKFPDKIELIDNYNRNLGVKLNFGELMKRSKNQYCMFSDQDDVWLPNKISITLNKMKELEKVYDNKKPMLVHTDLKVVNQDLKLLNKSFFKYANIDPKRNTLNKLLVKNTVTGCTMMINSKLRKVISEIPKECVMHDHWIALVASICGGIGFIDIPTILYRQHGNNQVGANSNSLLKKLIKHAKDFRYRFYTEQAEILYRSYSNFLNSKDSRIVKEFIQLRRYNCIKKRYVIMKNNYFTNVMLNRIQMFLCC</sequence>